<dbReference type="InterPro" id="IPR000674">
    <property type="entry name" value="Ald_Oxase/Xan_DH_a/b"/>
</dbReference>
<dbReference type="InterPro" id="IPR037165">
    <property type="entry name" value="AldOxase/xan_DH_Mopterin-bd_sf"/>
</dbReference>
<proteinExistence type="predicted"/>
<dbReference type="Gene3D" id="3.30.365.10">
    <property type="entry name" value="Aldehyde oxidase/xanthine dehydrogenase, molybdopterin binding domain"/>
    <property type="match status" value="4"/>
</dbReference>
<dbReference type="Pfam" id="PF20256">
    <property type="entry name" value="MoCoBD_2"/>
    <property type="match status" value="1"/>
</dbReference>
<dbReference type="SMART" id="SM01008">
    <property type="entry name" value="Ald_Xan_dh_C"/>
    <property type="match status" value="1"/>
</dbReference>
<feature type="domain" description="Aldehyde oxidase/xanthine dehydrogenase a/b hammerhead" evidence="3">
    <location>
        <begin position="28"/>
        <end position="141"/>
    </location>
</feature>
<dbReference type="Pfam" id="PF02738">
    <property type="entry name" value="MoCoBD_1"/>
    <property type="match status" value="1"/>
</dbReference>
<evidence type="ECO:0000313" key="5">
    <source>
        <dbReference type="Proteomes" id="UP000249915"/>
    </source>
</evidence>
<dbReference type="Pfam" id="PF01315">
    <property type="entry name" value="Ald_Xan_dh_C"/>
    <property type="match status" value="1"/>
</dbReference>
<dbReference type="Proteomes" id="UP000249915">
    <property type="component" value="Unassembled WGS sequence"/>
</dbReference>
<dbReference type="PANTHER" id="PTHR11908:SF132">
    <property type="entry name" value="ALDEHYDE OXIDASE 1-RELATED"/>
    <property type="match status" value="1"/>
</dbReference>
<comment type="caution">
    <text evidence="4">The sequence shown here is derived from an EMBL/GenBank/DDBJ whole genome shotgun (WGS) entry which is preliminary data.</text>
</comment>
<protein>
    <recommendedName>
        <fullName evidence="3">Aldehyde oxidase/xanthine dehydrogenase a/b hammerhead domain-containing protein</fullName>
    </recommendedName>
</protein>
<dbReference type="InterPro" id="IPR008274">
    <property type="entry name" value="AldOxase/xan_DH_MoCoBD1"/>
</dbReference>
<dbReference type="AlphaFoldDB" id="A0A2V4AG83"/>
<name>A0A2V4AG83_9PSEU</name>
<dbReference type="Gene3D" id="3.90.1170.50">
    <property type="entry name" value="Aldehyde oxidase/xanthine dehydrogenase, a/b hammerhead"/>
    <property type="match status" value="1"/>
</dbReference>
<evidence type="ECO:0000313" key="4">
    <source>
        <dbReference type="EMBL" id="PXY18942.1"/>
    </source>
</evidence>
<dbReference type="SUPFAM" id="SSF54665">
    <property type="entry name" value="CO dehydrogenase molybdoprotein N-domain-like"/>
    <property type="match status" value="1"/>
</dbReference>
<dbReference type="InterPro" id="IPR016208">
    <property type="entry name" value="Ald_Oxase/xanthine_DH-like"/>
</dbReference>
<dbReference type="SUPFAM" id="SSF56003">
    <property type="entry name" value="Molybdenum cofactor-binding domain"/>
    <property type="match status" value="1"/>
</dbReference>
<sequence length="717" mass="75095">MPHRRVQGRRVMSIGSPQVRADAVAKVTGVARYAADHRPPGMLHARLVTSTIARGLITSIDASDASGLPGVRAVITHHDLAGELNPVQALVDGGHFHTAACPLAGPVIRHAGQIVALVVAETGEVAERAAHAVDVRYATGPAVLDLADTDPADDVEVARWEVGDRMPGGAVAVDEVYTTPAQHHHAIELYAVLAQWRGASLEVDVPTQWVQGEQRGLAAALGVPESAVRVRAPYVGGGFGGKAVVLWHTVLVAWAARRLAAPVRLFVTRQQCATVASFRPQSTHRVRLTATSGGRLLGYEHDVRAQTSRTDTVGLAGTAMTARLYATSRIRCRETVAPVDAPTPGFMRAPAEFGHAFALESAVDELAARLQVDPVALRLRNEPARDPVTRLPFGGRHLSQCLRLGAELFGWADRDPRPRSMSDAGELIGWGCAASLYPANGGGIVECRMTLDEDGRAVVEVAATDLGTGAATVLAQIAADAAGLDPGAVVVTLGDSVLPAGLMAAGSCTTGSAGSAVYRAGLLLRAALERGESAPVTVTARWVPRGMTPALHAAHRRGSRVQLGPVRDGRVLFAYGAQFAEVRVDPVTGMVRVPRVVGVFDAGRIVNPRTARAQLVGGITWGIGHAIMERTPIDRSRAAFSGTDLGACHVATHADVGQVRVEMLDIADPAVNPLGVKGVGEIGLVGTVAAVTNAVYHATGVRVRRLPVEPAVLVSAR</sequence>
<evidence type="ECO:0000256" key="2">
    <source>
        <dbReference type="ARBA" id="ARBA00023002"/>
    </source>
</evidence>
<dbReference type="OrthoDB" id="135295at2"/>
<dbReference type="GO" id="GO:0005506">
    <property type="term" value="F:iron ion binding"/>
    <property type="evidence" value="ECO:0007669"/>
    <property type="project" value="InterPro"/>
</dbReference>
<reference evidence="4 5" key="1">
    <citation type="submission" date="2016-07" db="EMBL/GenBank/DDBJ databases">
        <title>Draft genome sequence of Prauserella muralis DSM 45305, isolated from a mould-covered wall in an indoor environment.</title>
        <authorList>
            <person name="Ruckert C."/>
            <person name="Albersmeier A."/>
            <person name="Jiang C.-L."/>
            <person name="Jiang Y."/>
            <person name="Kalinowski J."/>
            <person name="Schneider O."/>
            <person name="Winkler A."/>
            <person name="Zotchev S.B."/>
        </authorList>
    </citation>
    <scope>NUCLEOTIDE SEQUENCE [LARGE SCALE GENOMIC DNA]</scope>
    <source>
        <strain evidence="4 5">DSM 45305</strain>
    </source>
</reference>
<dbReference type="InterPro" id="IPR036856">
    <property type="entry name" value="Ald_Oxase/Xan_DH_a/b_sf"/>
</dbReference>
<dbReference type="EMBL" id="MASW01000007">
    <property type="protein sequence ID" value="PXY18942.1"/>
    <property type="molecule type" value="Genomic_DNA"/>
</dbReference>
<organism evidence="4 5">
    <name type="scientific">Prauserella muralis</name>
    <dbReference type="NCBI Taxonomy" id="588067"/>
    <lineage>
        <taxon>Bacteria</taxon>
        <taxon>Bacillati</taxon>
        <taxon>Actinomycetota</taxon>
        <taxon>Actinomycetes</taxon>
        <taxon>Pseudonocardiales</taxon>
        <taxon>Pseudonocardiaceae</taxon>
        <taxon>Prauserella</taxon>
    </lineage>
</organism>
<dbReference type="InterPro" id="IPR046867">
    <property type="entry name" value="AldOxase/xan_DH_MoCoBD2"/>
</dbReference>
<gene>
    <name evidence="4" type="ORF">BAY60_29385</name>
</gene>
<evidence type="ECO:0000256" key="1">
    <source>
        <dbReference type="ARBA" id="ARBA00022505"/>
    </source>
</evidence>
<keyword evidence="2" id="KW-0560">Oxidoreductase</keyword>
<keyword evidence="5" id="KW-1185">Reference proteome</keyword>
<dbReference type="GO" id="GO:0016491">
    <property type="term" value="F:oxidoreductase activity"/>
    <property type="evidence" value="ECO:0007669"/>
    <property type="project" value="UniProtKB-KW"/>
</dbReference>
<evidence type="ECO:0000259" key="3">
    <source>
        <dbReference type="SMART" id="SM01008"/>
    </source>
</evidence>
<accession>A0A2V4AG83</accession>
<dbReference type="PANTHER" id="PTHR11908">
    <property type="entry name" value="XANTHINE DEHYDROGENASE"/>
    <property type="match status" value="1"/>
</dbReference>
<keyword evidence="1" id="KW-0500">Molybdenum</keyword>